<keyword evidence="7" id="KW-1185">Reference proteome</keyword>
<proteinExistence type="predicted"/>
<dbReference type="InterPro" id="IPR009057">
    <property type="entry name" value="Homeodomain-like_sf"/>
</dbReference>
<feature type="DNA-binding region" description="H-T-H motif" evidence="4">
    <location>
        <begin position="27"/>
        <end position="46"/>
    </location>
</feature>
<dbReference type="AlphaFoldDB" id="A0A857F0R0"/>
<dbReference type="InterPro" id="IPR001647">
    <property type="entry name" value="HTH_TetR"/>
</dbReference>
<dbReference type="Gene3D" id="1.10.357.10">
    <property type="entry name" value="Tetracycline Repressor, domain 2"/>
    <property type="match status" value="1"/>
</dbReference>
<evidence type="ECO:0000259" key="5">
    <source>
        <dbReference type="PROSITE" id="PS50977"/>
    </source>
</evidence>
<accession>A0A857F0R0</accession>
<dbReference type="InterPro" id="IPR050109">
    <property type="entry name" value="HTH-type_TetR-like_transc_reg"/>
</dbReference>
<evidence type="ECO:0000313" key="6">
    <source>
        <dbReference type="EMBL" id="QHB33100.1"/>
    </source>
</evidence>
<dbReference type="EMBL" id="CP043727">
    <property type="protein sequence ID" value="QHB33100.1"/>
    <property type="molecule type" value="Genomic_DNA"/>
</dbReference>
<dbReference type="PROSITE" id="PS50977">
    <property type="entry name" value="HTH_TETR_2"/>
    <property type="match status" value="1"/>
</dbReference>
<sequence length="184" mass="20594">MAISPAAQKISDAAVLYFADKGFDTGSLNAVAESVGIKKATIYSHFKNKDELFIHAFNEAIASESAFVNECFDSDTICGERYLARVSERYQQSSYLRLLIRTAFIPPEGLQQQVAEGYESFLAKIKSRFNDGLNHLSTRYEIELADAYLGIIDSVHVELLYATPEAADRRRKALWQLLVGAMQQ</sequence>
<evidence type="ECO:0000256" key="3">
    <source>
        <dbReference type="ARBA" id="ARBA00023163"/>
    </source>
</evidence>
<keyword evidence="1" id="KW-0805">Transcription regulation</keyword>
<dbReference type="KEGG" id="yca:F0T03_13640"/>
<feature type="domain" description="HTH tetR-type" evidence="5">
    <location>
        <begin position="4"/>
        <end position="64"/>
    </location>
</feature>
<evidence type="ECO:0000256" key="4">
    <source>
        <dbReference type="PROSITE-ProRule" id="PRU00335"/>
    </source>
</evidence>
<dbReference type="GO" id="GO:0000976">
    <property type="term" value="F:transcription cis-regulatory region binding"/>
    <property type="evidence" value="ECO:0007669"/>
    <property type="project" value="TreeGrafter"/>
</dbReference>
<evidence type="ECO:0000313" key="7">
    <source>
        <dbReference type="Proteomes" id="UP000464402"/>
    </source>
</evidence>
<dbReference type="GO" id="GO:0003700">
    <property type="term" value="F:DNA-binding transcription factor activity"/>
    <property type="evidence" value="ECO:0007669"/>
    <property type="project" value="TreeGrafter"/>
</dbReference>
<keyword evidence="2 4" id="KW-0238">DNA-binding</keyword>
<organism evidence="6 7">
    <name type="scientific">Yersinia canariae</name>
    <dbReference type="NCBI Taxonomy" id="2607663"/>
    <lineage>
        <taxon>Bacteria</taxon>
        <taxon>Pseudomonadati</taxon>
        <taxon>Pseudomonadota</taxon>
        <taxon>Gammaproteobacteria</taxon>
        <taxon>Enterobacterales</taxon>
        <taxon>Yersiniaceae</taxon>
        <taxon>Yersinia</taxon>
    </lineage>
</organism>
<dbReference type="PANTHER" id="PTHR30055:SF238">
    <property type="entry name" value="MYCOFACTOCIN BIOSYNTHESIS TRANSCRIPTIONAL REGULATOR MFTR-RELATED"/>
    <property type="match status" value="1"/>
</dbReference>
<dbReference type="PANTHER" id="PTHR30055">
    <property type="entry name" value="HTH-TYPE TRANSCRIPTIONAL REGULATOR RUTR"/>
    <property type="match status" value="1"/>
</dbReference>
<keyword evidence="3" id="KW-0804">Transcription</keyword>
<evidence type="ECO:0000256" key="1">
    <source>
        <dbReference type="ARBA" id="ARBA00023015"/>
    </source>
</evidence>
<dbReference type="PRINTS" id="PR00455">
    <property type="entry name" value="HTHTETR"/>
</dbReference>
<name>A0A857F0R0_9GAMM</name>
<dbReference type="SUPFAM" id="SSF46689">
    <property type="entry name" value="Homeodomain-like"/>
    <property type="match status" value="1"/>
</dbReference>
<protein>
    <submittedName>
        <fullName evidence="6">TetR/AcrR family transcriptional regulator</fullName>
    </submittedName>
</protein>
<dbReference type="RefSeq" id="WP_145556394.1">
    <property type="nucleotide sequence ID" value="NZ_CABHYN010000019.1"/>
</dbReference>
<dbReference type="Pfam" id="PF00440">
    <property type="entry name" value="TetR_N"/>
    <property type="match status" value="1"/>
</dbReference>
<dbReference type="Proteomes" id="UP000464402">
    <property type="component" value="Chromosome"/>
</dbReference>
<reference evidence="7" key="1">
    <citation type="submission" date="2019-09" db="EMBL/GenBank/DDBJ databases">
        <title>Yersinia canariae sp. nov., isolated from a human yersiniosis case.</title>
        <authorList>
            <person name="Nguyen S.V."/>
            <person name="Greig D."/>
            <person name="Hurley D."/>
            <person name="Cao Y."/>
            <person name="McCabe E."/>
            <person name="Mitchell M."/>
            <person name="Jenkins C."/>
            <person name="Fanning S."/>
        </authorList>
    </citation>
    <scope>NUCLEOTIDE SEQUENCE [LARGE SCALE GENOMIC DNA]</scope>
    <source>
        <strain evidence="7">NCTC 14382</strain>
    </source>
</reference>
<dbReference type="Gene3D" id="1.10.10.60">
    <property type="entry name" value="Homeodomain-like"/>
    <property type="match status" value="1"/>
</dbReference>
<gene>
    <name evidence="6" type="ORF">F0T03_13640</name>
</gene>
<evidence type="ECO:0000256" key="2">
    <source>
        <dbReference type="ARBA" id="ARBA00023125"/>
    </source>
</evidence>